<accession>A0A1G6RD85</accession>
<keyword evidence="3" id="KW-1185">Reference proteome</keyword>
<dbReference type="Proteomes" id="UP000199060">
    <property type="component" value="Unassembled WGS sequence"/>
</dbReference>
<reference evidence="3" key="1">
    <citation type="submission" date="2016-10" db="EMBL/GenBank/DDBJ databases">
        <authorList>
            <person name="Varghese N."/>
            <person name="Submissions S."/>
        </authorList>
    </citation>
    <scope>NUCLEOTIDE SEQUENCE [LARGE SCALE GENOMIC DNA]</scope>
    <source>
        <strain evidence="3">DSM 23095</strain>
    </source>
</reference>
<organism evidence="2 3">
    <name type="scientific">Algoriphagus faecimaris</name>
    <dbReference type="NCBI Taxonomy" id="686796"/>
    <lineage>
        <taxon>Bacteria</taxon>
        <taxon>Pseudomonadati</taxon>
        <taxon>Bacteroidota</taxon>
        <taxon>Cytophagia</taxon>
        <taxon>Cytophagales</taxon>
        <taxon>Cyclobacteriaceae</taxon>
        <taxon>Algoriphagus</taxon>
    </lineage>
</organism>
<sequence length="267" mass="30332">MKSLKHLLVFLLIGLCLACQDDTDRIIQTNLPDEALQLFDVSSVLGETTPLASFSFSDFRNLSSENLPGCPLIELDLNLQQVLLNYDERGDCEGEPNHSRKGKILIDFSNQSGLVRKLFYYENYSFESYQLQGIREFTQSTLSNFTETFENLRLESEQNLGFTISGEFTHQIKRNSFIPQSITSSGNLTGRNPAGRTLRLNIATPKFTELRCYAQDQILPMAGIETWWVGRGESSEVSYRISFEKESECSVQAFAQLPDGRRLRLIN</sequence>
<evidence type="ECO:0000256" key="1">
    <source>
        <dbReference type="SAM" id="SignalP"/>
    </source>
</evidence>
<dbReference type="AlphaFoldDB" id="A0A1G6RD85"/>
<evidence type="ECO:0000313" key="2">
    <source>
        <dbReference type="EMBL" id="SDD02264.1"/>
    </source>
</evidence>
<evidence type="ECO:0008006" key="4">
    <source>
        <dbReference type="Google" id="ProtNLM"/>
    </source>
</evidence>
<keyword evidence="1" id="KW-0732">Signal</keyword>
<dbReference type="EMBL" id="FNAC01000012">
    <property type="protein sequence ID" value="SDD02264.1"/>
    <property type="molecule type" value="Genomic_DNA"/>
</dbReference>
<evidence type="ECO:0000313" key="3">
    <source>
        <dbReference type="Proteomes" id="UP000199060"/>
    </source>
</evidence>
<feature type="chain" id="PRO_5011608667" description="Lipoprotein" evidence="1">
    <location>
        <begin position="19"/>
        <end position="267"/>
    </location>
</feature>
<protein>
    <recommendedName>
        <fullName evidence="4">Lipoprotein</fullName>
    </recommendedName>
</protein>
<gene>
    <name evidence="2" type="ORF">SAMN04488104_101252</name>
</gene>
<name>A0A1G6RD85_9BACT</name>
<feature type="signal peptide" evidence="1">
    <location>
        <begin position="1"/>
        <end position="18"/>
    </location>
</feature>
<proteinExistence type="predicted"/>